<evidence type="ECO:0000313" key="2">
    <source>
        <dbReference type="Proteomes" id="UP000240493"/>
    </source>
</evidence>
<sequence length="158" mass="18674">MYQTTFVKFHLRMESSNVITLANRKTENSAKRRKEKLEKRKAKKRNMTGSFIPNWRKDIEKGERGGRSKANSKCLDLLGTPFVDLSFFFFANVQIKMLDPCAAFWVIINKVFSHTGIFLRSPTPFLLVFRWYHTKFARNKSSDEERKNRLVLKMKRCT</sequence>
<protein>
    <submittedName>
        <fullName evidence="1">Uncharacterized protein</fullName>
    </submittedName>
</protein>
<organism evidence="1 2">
    <name type="scientific">Trichoderma asperellum (strain ATCC 204424 / CBS 433.97 / NBRC 101777)</name>
    <dbReference type="NCBI Taxonomy" id="1042311"/>
    <lineage>
        <taxon>Eukaryota</taxon>
        <taxon>Fungi</taxon>
        <taxon>Dikarya</taxon>
        <taxon>Ascomycota</taxon>
        <taxon>Pezizomycotina</taxon>
        <taxon>Sordariomycetes</taxon>
        <taxon>Hypocreomycetidae</taxon>
        <taxon>Hypocreales</taxon>
        <taxon>Hypocreaceae</taxon>
        <taxon>Trichoderma</taxon>
    </lineage>
</organism>
<dbReference type="EMBL" id="KZ679262">
    <property type="protein sequence ID" value="PTB40552.1"/>
    <property type="molecule type" value="Genomic_DNA"/>
</dbReference>
<proteinExistence type="predicted"/>
<dbReference type="AlphaFoldDB" id="A0A2T3Z6Y8"/>
<evidence type="ECO:0000313" key="1">
    <source>
        <dbReference type="EMBL" id="PTB40552.1"/>
    </source>
</evidence>
<accession>A0A2T3Z6Y8</accession>
<name>A0A2T3Z6Y8_TRIA4</name>
<keyword evidence="2" id="KW-1185">Reference proteome</keyword>
<gene>
    <name evidence="1" type="ORF">M441DRAFT_458066</name>
</gene>
<dbReference type="Proteomes" id="UP000240493">
    <property type="component" value="Unassembled WGS sequence"/>
</dbReference>
<reference evidence="1 2" key="1">
    <citation type="submission" date="2016-07" db="EMBL/GenBank/DDBJ databases">
        <title>Multiple horizontal gene transfer events from other fungi enriched the ability of initially mycotrophic Trichoderma (Ascomycota) to feed on dead plant biomass.</title>
        <authorList>
            <consortium name="DOE Joint Genome Institute"/>
            <person name="Aerts A."/>
            <person name="Atanasova L."/>
            <person name="Chenthamara K."/>
            <person name="Zhang J."/>
            <person name="Grujic M."/>
            <person name="Henrissat B."/>
            <person name="Kuo A."/>
            <person name="Salamov A."/>
            <person name="Lipzen A."/>
            <person name="Labutti K."/>
            <person name="Barry K."/>
            <person name="Miao Y."/>
            <person name="Rahimi M.J."/>
            <person name="Shen Q."/>
            <person name="Grigoriev I.V."/>
            <person name="Kubicek C.P."/>
            <person name="Druzhinina I.S."/>
        </authorList>
    </citation>
    <scope>NUCLEOTIDE SEQUENCE [LARGE SCALE GENOMIC DNA]</scope>
    <source>
        <strain evidence="1 2">CBS 433.97</strain>
    </source>
</reference>